<gene>
    <name evidence="1" type="ORF">METZ01_LOCUS17085</name>
</gene>
<sequence>VVFHRLYQELGAESRPFPLKVPSYLALVRQMLRRLTAFEPDVVIAADLEMLPAAVAGRLFQGYGLIYDSHEDWPAMEAQTSP</sequence>
<evidence type="ECO:0000313" key="1">
    <source>
        <dbReference type="EMBL" id="SUZ64231.1"/>
    </source>
</evidence>
<reference evidence="1" key="1">
    <citation type="submission" date="2018-05" db="EMBL/GenBank/DDBJ databases">
        <authorList>
            <person name="Lanie J.A."/>
            <person name="Ng W.-L."/>
            <person name="Kazmierczak K.M."/>
            <person name="Andrzejewski T.M."/>
            <person name="Davidsen T.M."/>
            <person name="Wayne K.J."/>
            <person name="Tettelin H."/>
            <person name="Glass J.I."/>
            <person name="Rusch D."/>
            <person name="Podicherti R."/>
            <person name="Tsui H.-C.T."/>
            <person name="Winkler M.E."/>
        </authorList>
    </citation>
    <scope>NUCLEOTIDE SEQUENCE</scope>
</reference>
<accession>A0A381PB76</accession>
<dbReference type="EMBL" id="UINC01000929">
    <property type="protein sequence ID" value="SUZ64231.1"/>
    <property type="molecule type" value="Genomic_DNA"/>
</dbReference>
<protein>
    <recommendedName>
        <fullName evidence="2">Glycosyltransferase subfamily 4-like N-terminal domain-containing protein</fullName>
    </recommendedName>
</protein>
<dbReference type="AlphaFoldDB" id="A0A381PB76"/>
<feature type="non-terminal residue" evidence="1">
    <location>
        <position position="82"/>
    </location>
</feature>
<feature type="non-terminal residue" evidence="1">
    <location>
        <position position="1"/>
    </location>
</feature>
<evidence type="ECO:0008006" key="2">
    <source>
        <dbReference type="Google" id="ProtNLM"/>
    </source>
</evidence>
<organism evidence="1">
    <name type="scientific">marine metagenome</name>
    <dbReference type="NCBI Taxonomy" id="408172"/>
    <lineage>
        <taxon>unclassified sequences</taxon>
        <taxon>metagenomes</taxon>
        <taxon>ecological metagenomes</taxon>
    </lineage>
</organism>
<proteinExistence type="predicted"/>
<name>A0A381PB76_9ZZZZ</name>